<dbReference type="EMBL" id="BMIJ01000001">
    <property type="protein sequence ID" value="GGB79321.1"/>
    <property type="molecule type" value="Genomic_DNA"/>
</dbReference>
<evidence type="ECO:0000313" key="2">
    <source>
        <dbReference type="EMBL" id="GGB79321.1"/>
    </source>
</evidence>
<proteinExistence type="predicted"/>
<dbReference type="Proteomes" id="UP000629025">
    <property type="component" value="Unassembled WGS sequence"/>
</dbReference>
<name>A0ABQ1JZL4_9GAMM</name>
<gene>
    <name evidence="2" type="ORF">GCM10011352_01230</name>
</gene>
<sequence length="77" mass="8895">MPYGNSMSYMTGHNFKCKSCDYFGKMIGTHNIEGEFVLECPVCQESWVEMTAEEQNEEAENRMDEAINNFNKLVSKK</sequence>
<feature type="coiled-coil region" evidence="1">
    <location>
        <begin position="49"/>
        <end position="76"/>
    </location>
</feature>
<organism evidence="2 3">
    <name type="scientific">Marinobacterium zhoushanense</name>
    <dbReference type="NCBI Taxonomy" id="1679163"/>
    <lineage>
        <taxon>Bacteria</taxon>
        <taxon>Pseudomonadati</taxon>
        <taxon>Pseudomonadota</taxon>
        <taxon>Gammaproteobacteria</taxon>
        <taxon>Oceanospirillales</taxon>
        <taxon>Oceanospirillaceae</taxon>
        <taxon>Marinobacterium</taxon>
    </lineage>
</organism>
<protein>
    <submittedName>
        <fullName evidence="2">Uncharacterized protein</fullName>
    </submittedName>
</protein>
<reference evidence="3" key="1">
    <citation type="journal article" date="2019" name="Int. J. Syst. Evol. Microbiol.">
        <title>The Global Catalogue of Microorganisms (GCM) 10K type strain sequencing project: providing services to taxonomists for standard genome sequencing and annotation.</title>
        <authorList>
            <consortium name="The Broad Institute Genomics Platform"/>
            <consortium name="The Broad Institute Genome Sequencing Center for Infectious Disease"/>
            <person name="Wu L."/>
            <person name="Ma J."/>
        </authorList>
    </citation>
    <scope>NUCLEOTIDE SEQUENCE [LARGE SCALE GENOMIC DNA]</scope>
    <source>
        <strain evidence="3">CGMCC 1.15341</strain>
    </source>
</reference>
<keyword evidence="3" id="KW-1185">Reference proteome</keyword>
<evidence type="ECO:0000313" key="3">
    <source>
        <dbReference type="Proteomes" id="UP000629025"/>
    </source>
</evidence>
<comment type="caution">
    <text evidence="2">The sequence shown here is derived from an EMBL/GenBank/DDBJ whole genome shotgun (WGS) entry which is preliminary data.</text>
</comment>
<accession>A0ABQ1JZL4</accession>
<keyword evidence="1" id="KW-0175">Coiled coil</keyword>
<evidence type="ECO:0000256" key="1">
    <source>
        <dbReference type="SAM" id="Coils"/>
    </source>
</evidence>